<evidence type="ECO:0000313" key="1">
    <source>
        <dbReference type="EMBL" id="TXF90810.1"/>
    </source>
</evidence>
<accession>A0A5C7FS10</accession>
<keyword evidence="2" id="KW-1185">Reference proteome</keyword>
<evidence type="ECO:0000313" key="2">
    <source>
        <dbReference type="Proteomes" id="UP000321907"/>
    </source>
</evidence>
<dbReference type="Proteomes" id="UP000321907">
    <property type="component" value="Unassembled WGS sequence"/>
</dbReference>
<sequence>MGANQVVVQPPPSLPTPLRWGGAIATIWFAPDPMHLSFSRIMTGQPQNMSQVGNFMMAVVLAAAKLRIKYREYEVLRSKSRIANQNRVRLPFIFGEPKLNLIECFS</sequence>
<dbReference type="EMBL" id="VOXD01000005">
    <property type="protein sequence ID" value="TXF90810.1"/>
    <property type="molecule type" value="Genomic_DNA"/>
</dbReference>
<protein>
    <submittedName>
        <fullName evidence="1">Uncharacterized protein</fullName>
    </submittedName>
</protein>
<dbReference type="RefSeq" id="WP_147929638.1">
    <property type="nucleotide sequence ID" value="NZ_VOXD01000005.1"/>
</dbReference>
<proteinExistence type="predicted"/>
<name>A0A5C7FS10_9BACT</name>
<dbReference type="AlphaFoldDB" id="A0A5C7FS10"/>
<reference evidence="1 2" key="1">
    <citation type="submission" date="2019-08" db="EMBL/GenBank/DDBJ databases">
        <title>Lewinella sp. strain SSH13 Genome sequencing and assembly.</title>
        <authorList>
            <person name="Kim I."/>
        </authorList>
    </citation>
    <scope>NUCLEOTIDE SEQUENCE [LARGE SCALE GENOMIC DNA]</scope>
    <source>
        <strain evidence="1 2">SSH13</strain>
    </source>
</reference>
<organism evidence="1 2">
    <name type="scientific">Neolewinella aurantiaca</name>
    <dbReference type="NCBI Taxonomy" id="2602767"/>
    <lineage>
        <taxon>Bacteria</taxon>
        <taxon>Pseudomonadati</taxon>
        <taxon>Bacteroidota</taxon>
        <taxon>Saprospiria</taxon>
        <taxon>Saprospirales</taxon>
        <taxon>Lewinellaceae</taxon>
        <taxon>Neolewinella</taxon>
    </lineage>
</organism>
<comment type="caution">
    <text evidence="1">The sequence shown here is derived from an EMBL/GenBank/DDBJ whole genome shotgun (WGS) entry which is preliminary data.</text>
</comment>
<gene>
    <name evidence="1" type="ORF">FUA23_05055</name>
</gene>